<dbReference type="EMBL" id="PYGA01000002">
    <property type="protein sequence ID" value="PSL00246.1"/>
    <property type="molecule type" value="Genomic_DNA"/>
</dbReference>
<dbReference type="Pfam" id="PF04149">
    <property type="entry name" value="DUF397"/>
    <property type="match status" value="1"/>
</dbReference>
<keyword evidence="3" id="KW-1185">Reference proteome</keyword>
<dbReference type="OrthoDB" id="3482793at2"/>
<accession>A0A2P8DSQ0</accession>
<dbReference type="AlphaFoldDB" id="A0A2P8DSQ0"/>
<comment type="caution">
    <text evidence="2">The sequence shown here is derived from an EMBL/GenBank/DDBJ whole genome shotgun (WGS) entry which is preliminary data.</text>
</comment>
<sequence length="60" mass="6289">MNTQWHKSSYSGSDGGNCVEVAEFPSEIAVRDTQNREAGHITVPSAQWAAVVAAAKSGAL</sequence>
<organism evidence="2 3">
    <name type="scientific">Murinocardiopsis flavida</name>
    <dbReference type="NCBI Taxonomy" id="645275"/>
    <lineage>
        <taxon>Bacteria</taxon>
        <taxon>Bacillati</taxon>
        <taxon>Actinomycetota</taxon>
        <taxon>Actinomycetes</taxon>
        <taxon>Streptosporangiales</taxon>
        <taxon>Nocardiopsidaceae</taxon>
        <taxon>Murinocardiopsis</taxon>
    </lineage>
</organism>
<dbReference type="RefSeq" id="WP_106581579.1">
    <property type="nucleotide sequence ID" value="NZ_PYGA01000002.1"/>
</dbReference>
<reference evidence="2 3" key="1">
    <citation type="submission" date="2018-03" db="EMBL/GenBank/DDBJ databases">
        <title>Genomic Encyclopedia of Archaeal and Bacterial Type Strains, Phase II (KMG-II): from individual species to whole genera.</title>
        <authorList>
            <person name="Goeker M."/>
        </authorList>
    </citation>
    <scope>NUCLEOTIDE SEQUENCE [LARGE SCALE GENOMIC DNA]</scope>
    <source>
        <strain evidence="2 3">DSM 45312</strain>
    </source>
</reference>
<protein>
    <submittedName>
        <fullName evidence="2">Uncharacterized protein DUF397</fullName>
    </submittedName>
</protein>
<gene>
    <name evidence="2" type="ORF">CLV63_102373</name>
</gene>
<name>A0A2P8DSQ0_9ACTN</name>
<evidence type="ECO:0000259" key="1">
    <source>
        <dbReference type="Pfam" id="PF04149"/>
    </source>
</evidence>
<proteinExistence type="predicted"/>
<evidence type="ECO:0000313" key="3">
    <source>
        <dbReference type="Proteomes" id="UP000240542"/>
    </source>
</evidence>
<dbReference type="InterPro" id="IPR007278">
    <property type="entry name" value="DUF397"/>
</dbReference>
<feature type="domain" description="DUF397" evidence="1">
    <location>
        <begin position="3"/>
        <end position="56"/>
    </location>
</feature>
<dbReference type="Proteomes" id="UP000240542">
    <property type="component" value="Unassembled WGS sequence"/>
</dbReference>
<evidence type="ECO:0000313" key="2">
    <source>
        <dbReference type="EMBL" id="PSL00246.1"/>
    </source>
</evidence>